<dbReference type="InterPro" id="IPR038029">
    <property type="entry name" value="GbiG_N_sf"/>
</dbReference>
<sequence>MTAELPHNTAFIALTPTAGELGRRLQPQLPGSTLYGLEGRVEDCDESFTETGERLRSLFAEERPIVGICACGILIRILAPMLGDKFSEPPVLALAEDGSTVVPLLGGHHGANRLARFLAEQLEGMAAVTTASDLKFDTALDDPPRGWCLANPQDVKAFSAALMSGEKVRTNSSLPAFLQGLPQLPEGTLEVAIGPRVSEGSGRRLVYHPSLLTLGVGCERNCSPTELETLVEETLSESGYARDAVALVVSIDVKADEAAVHHLAEGLGVPARFLASEILEAETPRLAHPSEVVFQEVGCHGVAEAAALAAAGESGTLEVPKRKSRRATCALARSSAPVEPEKVGRPRGRLSVVGIGPGRSEWRTPEVTRMITEAEDLVGYGLYLDLLGPLTEGKRHHVFDLGEEEVRVRAALDLAAEGRNVALVSSGDIGIYAMATLVFELLERGEDDRWPRIEIEVAPGISAFQAMGARIGAPFGHDFCCISLSDLLTPWEAIERRLKAAAEGDFVIAFYNPVSRRRRHQLARAKEILLTARPPQTPVVLGSNLGREGERMEVIRLADLEVDDVDMLTTVLVGSTQSRVVPRSDGRQWVYTPRGYAAKNRKTETAS</sequence>
<dbReference type="InterPro" id="IPR006363">
    <property type="entry name" value="Cbl_synth_CobJ/CibH_dom"/>
</dbReference>
<dbReference type="Gene3D" id="3.30.420.180">
    <property type="entry name" value="CobE/GbiG C-terminal domain"/>
    <property type="match status" value="1"/>
</dbReference>
<dbReference type="InterPro" id="IPR051810">
    <property type="entry name" value="Precorrin_MeTrfase"/>
</dbReference>
<feature type="domain" description="Tetrapyrrole methylase" evidence="6">
    <location>
        <begin position="350"/>
        <end position="560"/>
    </location>
</feature>
<evidence type="ECO:0000256" key="1">
    <source>
        <dbReference type="ARBA" id="ARBA00004953"/>
    </source>
</evidence>
<proteinExistence type="predicted"/>
<evidence type="ECO:0000259" key="8">
    <source>
        <dbReference type="Pfam" id="PF11760"/>
    </source>
</evidence>
<reference evidence="10" key="1">
    <citation type="journal article" date="2019" name="Int. J. Syst. Evol. Microbiol.">
        <title>The Global Catalogue of Microorganisms (GCM) 10K type strain sequencing project: providing services to taxonomists for standard genome sequencing and annotation.</title>
        <authorList>
            <consortium name="The Broad Institute Genomics Platform"/>
            <consortium name="The Broad Institute Genome Sequencing Center for Infectious Disease"/>
            <person name="Wu L."/>
            <person name="Ma J."/>
        </authorList>
    </citation>
    <scope>NUCLEOTIDE SEQUENCE [LARGE SCALE GENOMIC DNA]</scope>
    <source>
        <strain evidence="10">CECT 8472</strain>
    </source>
</reference>
<organism evidence="9 10">
    <name type="scientific">Fodinicurvata halophila</name>
    <dbReference type="NCBI Taxonomy" id="1419723"/>
    <lineage>
        <taxon>Bacteria</taxon>
        <taxon>Pseudomonadati</taxon>
        <taxon>Pseudomonadota</taxon>
        <taxon>Alphaproteobacteria</taxon>
        <taxon>Rhodospirillales</taxon>
        <taxon>Rhodovibrionaceae</taxon>
        <taxon>Fodinicurvata</taxon>
    </lineage>
</organism>
<evidence type="ECO:0000313" key="9">
    <source>
        <dbReference type="EMBL" id="MFC4351059.1"/>
    </source>
</evidence>
<dbReference type="Pfam" id="PF00590">
    <property type="entry name" value="TP_methylase"/>
    <property type="match status" value="1"/>
</dbReference>
<dbReference type="GO" id="GO:0032259">
    <property type="term" value="P:methylation"/>
    <property type="evidence" value="ECO:0007669"/>
    <property type="project" value="UniProtKB-KW"/>
</dbReference>
<comment type="caution">
    <text evidence="9">The sequence shown here is derived from an EMBL/GenBank/DDBJ whole genome shotgun (WGS) entry which is preliminary data.</text>
</comment>
<dbReference type="InterPro" id="IPR014776">
    <property type="entry name" value="4pyrrole_Mease_sub2"/>
</dbReference>
<dbReference type="Pfam" id="PF11760">
    <property type="entry name" value="CbiG_N"/>
    <property type="match status" value="1"/>
</dbReference>
<feature type="domain" description="Cobalamin synthesis G N-terminal" evidence="8">
    <location>
        <begin position="55"/>
        <end position="133"/>
    </location>
</feature>
<dbReference type="PANTHER" id="PTHR47036:SF1">
    <property type="entry name" value="COBALT-FACTOR III C(17)-METHYLTRANSFERASE-RELATED"/>
    <property type="match status" value="1"/>
</dbReference>
<dbReference type="PANTHER" id="PTHR47036">
    <property type="entry name" value="COBALT-FACTOR III C(17)-METHYLTRANSFERASE-RELATED"/>
    <property type="match status" value="1"/>
</dbReference>
<dbReference type="RefSeq" id="WP_382421401.1">
    <property type="nucleotide sequence ID" value="NZ_JBHSCW010000003.1"/>
</dbReference>
<keyword evidence="5" id="KW-0949">S-adenosyl-L-methionine</keyword>
<dbReference type="InterPro" id="IPR002750">
    <property type="entry name" value="CobE/GbiG_C"/>
</dbReference>
<dbReference type="Gene3D" id="3.40.50.11220">
    <property type="match status" value="1"/>
</dbReference>
<dbReference type="InterPro" id="IPR021744">
    <property type="entry name" value="CbiG_N"/>
</dbReference>
<dbReference type="Gene3D" id="3.30.950.10">
    <property type="entry name" value="Methyltransferase, Cobalt-precorrin-4 Transmethylase, Domain 2"/>
    <property type="match status" value="1"/>
</dbReference>
<comment type="pathway">
    <text evidence="1">Cofactor biosynthesis; adenosylcobalamin biosynthesis.</text>
</comment>
<dbReference type="SUPFAM" id="SSF159664">
    <property type="entry name" value="CobE/GbiG C-terminal domain-like"/>
    <property type="match status" value="1"/>
</dbReference>
<dbReference type="NCBIfam" id="TIGR01466">
    <property type="entry name" value="cobJ_cbiH"/>
    <property type="match status" value="1"/>
</dbReference>
<dbReference type="SUPFAM" id="SSF159672">
    <property type="entry name" value="CbiG N-terminal domain-like"/>
    <property type="match status" value="1"/>
</dbReference>
<dbReference type="Proteomes" id="UP001595799">
    <property type="component" value="Unassembled WGS sequence"/>
</dbReference>
<dbReference type="EMBL" id="JBHSCW010000003">
    <property type="protein sequence ID" value="MFC4351059.1"/>
    <property type="molecule type" value="Genomic_DNA"/>
</dbReference>
<evidence type="ECO:0000313" key="10">
    <source>
        <dbReference type="Proteomes" id="UP001595799"/>
    </source>
</evidence>
<dbReference type="CDD" id="cd11646">
    <property type="entry name" value="Precorrin_3B_C17_MT"/>
    <property type="match status" value="1"/>
</dbReference>
<feature type="domain" description="CobE/GbiG C-terminal" evidence="7">
    <location>
        <begin position="212"/>
        <end position="332"/>
    </location>
</feature>
<dbReference type="EC" id="2.1.1.131" evidence="9"/>
<keyword evidence="3 9" id="KW-0489">Methyltransferase</keyword>
<gene>
    <name evidence="9" type="primary">cobJ</name>
    <name evidence="9" type="ORF">ACFOW6_05830</name>
</gene>
<keyword evidence="10" id="KW-1185">Reference proteome</keyword>
<dbReference type="Pfam" id="PF01890">
    <property type="entry name" value="CbiG_C"/>
    <property type="match status" value="1"/>
</dbReference>
<dbReference type="InterPro" id="IPR035996">
    <property type="entry name" value="4pyrrol_Methylase_sf"/>
</dbReference>
<evidence type="ECO:0000256" key="2">
    <source>
        <dbReference type="ARBA" id="ARBA00022573"/>
    </source>
</evidence>
<evidence type="ECO:0000256" key="3">
    <source>
        <dbReference type="ARBA" id="ARBA00022603"/>
    </source>
</evidence>
<dbReference type="GO" id="GO:0030789">
    <property type="term" value="F:precorrin-3B C17-methyltransferase activity"/>
    <property type="evidence" value="ECO:0007669"/>
    <property type="project" value="UniProtKB-EC"/>
</dbReference>
<dbReference type="InterPro" id="IPR036518">
    <property type="entry name" value="CobE/GbiG_C_sf"/>
</dbReference>
<evidence type="ECO:0000259" key="7">
    <source>
        <dbReference type="Pfam" id="PF01890"/>
    </source>
</evidence>
<keyword evidence="4 9" id="KW-0808">Transferase</keyword>
<dbReference type="InterPro" id="IPR000878">
    <property type="entry name" value="4pyrrol_Mease"/>
</dbReference>
<evidence type="ECO:0000259" key="6">
    <source>
        <dbReference type="Pfam" id="PF00590"/>
    </source>
</evidence>
<name>A0ABV8UJ40_9PROT</name>
<dbReference type="SUPFAM" id="SSF53790">
    <property type="entry name" value="Tetrapyrrole methylase"/>
    <property type="match status" value="1"/>
</dbReference>
<dbReference type="Gene3D" id="3.40.1010.10">
    <property type="entry name" value="Cobalt-precorrin-4 Transmethylase, Domain 1"/>
    <property type="match status" value="1"/>
</dbReference>
<accession>A0ABV8UJ40</accession>
<protein>
    <submittedName>
        <fullName evidence="9">Precorrin-3B C(17)-methyltransferase</fullName>
        <ecNumber evidence="9">2.1.1.131</ecNumber>
    </submittedName>
</protein>
<dbReference type="InterPro" id="IPR014777">
    <property type="entry name" value="4pyrrole_Mease_sub1"/>
</dbReference>
<evidence type="ECO:0000256" key="5">
    <source>
        <dbReference type="ARBA" id="ARBA00022691"/>
    </source>
</evidence>
<evidence type="ECO:0000256" key="4">
    <source>
        <dbReference type="ARBA" id="ARBA00022679"/>
    </source>
</evidence>
<keyword evidence="2" id="KW-0169">Cobalamin biosynthesis</keyword>